<organism evidence="1 2">
    <name type="scientific">Cylicocyclus nassatus</name>
    <name type="common">Nematode worm</name>
    <dbReference type="NCBI Taxonomy" id="53992"/>
    <lineage>
        <taxon>Eukaryota</taxon>
        <taxon>Metazoa</taxon>
        <taxon>Ecdysozoa</taxon>
        <taxon>Nematoda</taxon>
        <taxon>Chromadorea</taxon>
        <taxon>Rhabditida</taxon>
        <taxon>Rhabditina</taxon>
        <taxon>Rhabditomorpha</taxon>
        <taxon>Strongyloidea</taxon>
        <taxon>Strongylidae</taxon>
        <taxon>Cylicocyclus</taxon>
    </lineage>
</organism>
<accession>A0AA36H3V1</accession>
<evidence type="ECO:0000313" key="1">
    <source>
        <dbReference type="EMBL" id="CAJ0603237.1"/>
    </source>
</evidence>
<gene>
    <name evidence="1" type="ORF">CYNAS_LOCUS15220</name>
</gene>
<reference evidence="1" key="1">
    <citation type="submission" date="2023-07" db="EMBL/GenBank/DDBJ databases">
        <authorList>
            <consortium name="CYATHOMIX"/>
        </authorList>
    </citation>
    <scope>NUCLEOTIDE SEQUENCE</scope>
    <source>
        <strain evidence="1">N/A</strain>
    </source>
</reference>
<dbReference type="AlphaFoldDB" id="A0AA36H3V1"/>
<comment type="caution">
    <text evidence="1">The sequence shown here is derived from an EMBL/GenBank/DDBJ whole genome shotgun (WGS) entry which is preliminary data.</text>
</comment>
<keyword evidence="2" id="KW-1185">Reference proteome</keyword>
<evidence type="ECO:0000313" key="2">
    <source>
        <dbReference type="Proteomes" id="UP001176961"/>
    </source>
</evidence>
<name>A0AA36H3V1_CYLNA</name>
<protein>
    <submittedName>
        <fullName evidence="1">Uncharacterized protein</fullName>
    </submittedName>
</protein>
<sequence>MVGSLPGLATSTSDHSLIRLERGRIRKDSDMEIMTHNARNASRNVEDTLTAAAGIQLMCEITTVTAV</sequence>
<dbReference type="Proteomes" id="UP001176961">
    <property type="component" value="Unassembled WGS sequence"/>
</dbReference>
<dbReference type="EMBL" id="CATQJL010000305">
    <property type="protein sequence ID" value="CAJ0603237.1"/>
    <property type="molecule type" value="Genomic_DNA"/>
</dbReference>
<proteinExistence type="predicted"/>